<evidence type="ECO:0000256" key="3">
    <source>
        <dbReference type="RuleBase" id="RU000363"/>
    </source>
</evidence>
<dbReference type="AlphaFoldDB" id="V8CIY3"/>
<dbReference type="HOGENOM" id="CLU_010194_2_9_7"/>
<dbReference type="PRINTS" id="PR00080">
    <property type="entry name" value="SDRFAMILY"/>
</dbReference>
<dbReference type="SUPFAM" id="SSF51735">
    <property type="entry name" value="NAD(P)-binding Rossmann-fold domains"/>
    <property type="match status" value="1"/>
</dbReference>
<dbReference type="PATRIC" id="fig|1357399.3.peg.1418"/>
<dbReference type="GO" id="GO:0016491">
    <property type="term" value="F:oxidoreductase activity"/>
    <property type="evidence" value="ECO:0007669"/>
    <property type="project" value="UniProtKB-KW"/>
</dbReference>
<comment type="caution">
    <text evidence="4">The sequence shown here is derived from an EMBL/GenBank/DDBJ whole genome shotgun (WGS) entry which is preliminary data.</text>
</comment>
<dbReference type="eggNOG" id="COG4221">
    <property type="taxonomic scope" value="Bacteria"/>
</dbReference>
<comment type="similarity">
    <text evidence="1 3">Belongs to the short-chain dehydrogenases/reductases (SDR) family.</text>
</comment>
<dbReference type="InterPro" id="IPR036291">
    <property type="entry name" value="NAD(P)-bd_dom_sf"/>
</dbReference>
<keyword evidence="2" id="KW-0560">Oxidoreductase</keyword>
<dbReference type="Pfam" id="PF00106">
    <property type="entry name" value="adh_short"/>
    <property type="match status" value="1"/>
</dbReference>
<name>V8CIY3_9HELI</name>
<dbReference type="Proteomes" id="UP000018688">
    <property type="component" value="Unassembled WGS sequence"/>
</dbReference>
<dbReference type="NCBIfam" id="NF004826">
    <property type="entry name" value="PRK06182.1"/>
    <property type="match status" value="1"/>
</dbReference>
<keyword evidence="5" id="KW-1185">Reference proteome</keyword>
<accession>V8CIY3</accession>
<dbReference type="Gene3D" id="3.40.50.720">
    <property type="entry name" value="NAD(P)-binding Rossmann-like Domain"/>
    <property type="match status" value="1"/>
</dbReference>
<evidence type="ECO:0008006" key="6">
    <source>
        <dbReference type="Google" id="ProtNLM"/>
    </source>
</evidence>
<dbReference type="STRING" id="1357399.HMPREF2087_01354"/>
<dbReference type="PANTHER" id="PTHR44169:SF6">
    <property type="entry name" value="NADPH-DEPENDENT 1-ACYLDIHYDROXYACETONE PHOSPHATE REDUCTASE"/>
    <property type="match status" value="1"/>
</dbReference>
<reference evidence="4 5" key="1">
    <citation type="submission" date="2013-10" db="EMBL/GenBank/DDBJ databases">
        <title>The Genome Sequence of Helicobacter canis NCTC 12740.</title>
        <authorList>
            <consortium name="The Broad Institute Genomics Platform"/>
            <person name="Earl A."/>
            <person name="Fox J.G."/>
            <person name="Shen Z."/>
            <person name="Young S.K."/>
            <person name="Zeng Q."/>
            <person name="Gargeya S."/>
            <person name="Fitzgerald M."/>
            <person name="Abouelleil A."/>
            <person name="Alvarado L."/>
            <person name="Chapman S.B."/>
            <person name="Gainer-Dewar J."/>
            <person name="Goldberg J."/>
            <person name="Griggs A."/>
            <person name="Gujja S."/>
            <person name="Hansen M."/>
            <person name="Howarth C."/>
            <person name="Imamovic A."/>
            <person name="Ireland A."/>
            <person name="Larimer J."/>
            <person name="McCowan C."/>
            <person name="Murphy C."/>
            <person name="Pearson M."/>
            <person name="Poon T.W."/>
            <person name="Priest M."/>
            <person name="Roberts A."/>
            <person name="Saif S."/>
            <person name="Shea T."/>
            <person name="Sykes S."/>
            <person name="Wortman J."/>
            <person name="Nusbaum C."/>
            <person name="Birren B."/>
        </authorList>
    </citation>
    <scope>NUCLEOTIDE SEQUENCE [LARGE SCALE GENOMIC DNA]</scope>
    <source>
        <strain evidence="4 5">NCTC 12740</strain>
    </source>
</reference>
<evidence type="ECO:0000256" key="2">
    <source>
        <dbReference type="ARBA" id="ARBA00023002"/>
    </source>
</evidence>
<dbReference type="EMBL" id="AZJJ01000002">
    <property type="protein sequence ID" value="ETD26960.1"/>
    <property type="molecule type" value="Genomic_DNA"/>
</dbReference>
<dbReference type="PRINTS" id="PR00081">
    <property type="entry name" value="GDHRDH"/>
</dbReference>
<sequence length="281" mass="30913">MQGNTMAQQVVFLTGASSGIGKDTAIMLHNAGYKVYAAARRVNLMQDLQDMGICVVFVDLLQADSIASCVESIVQKEGGIDIFINNAGYGFYGAIEDTPLESARAQLEVNLFAFAHLVQLIAPKMREKRAGKIIAVSSIAGKVWTPFGGWYHASKFALEGLCDSLRLELKPFGIEVIIIEPGGIKTDWGIIAARHLREISESGAYRERCGHYARALEQTYQGSSLSSPNLIAHTIYKAITAKSPKTRYLVGFMARPMLYAKRLLGDKLFDKIIAYAWGRAW</sequence>
<organism evidence="4 5">
    <name type="scientific">Helicobacter canis NCTC 12740</name>
    <dbReference type="NCBI Taxonomy" id="1357399"/>
    <lineage>
        <taxon>Bacteria</taxon>
        <taxon>Pseudomonadati</taxon>
        <taxon>Campylobacterota</taxon>
        <taxon>Epsilonproteobacteria</taxon>
        <taxon>Campylobacterales</taxon>
        <taxon>Helicobacteraceae</taxon>
        <taxon>Helicobacter</taxon>
    </lineage>
</organism>
<dbReference type="InterPro" id="IPR002347">
    <property type="entry name" value="SDR_fam"/>
</dbReference>
<evidence type="ECO:0000256" key="1">
    <source>
        <dbReference type="ARBA" id="ARBA00006484"/>
    </source>
</evidence>
<dbReference type="PANTHER" id="PTHR44169">
    <property type="entry name" value="NADPH-DEPENDENT 1-ACYLDIHYDROXYACETONE PHOSPHATE REDUCTASE"/>
    <property type="match status" value="1"/>
</dbReference>
<gene>
    <name evidence="4" type="ORF">HMPREF2087_01354</name>
</gene>
<evidence type="ECO:0000313" key="5">
    <source>
        <dbReference type="Proteomes" id="UP000018688"/>
    </source>
</evidence>
<evidence type="ECO:0000313" key="4">
    <source>
        <dbReference type="EMBL" id="ETD26960.1"/>
    </source>
</evidence>
<dbReference type="RefSeq" id="WP_023930342.1">
    <property type="nucleotide sequence ID" value="NZ_KI669458.1"/>
</dbReference>
<protein>
    <recommendedName>
        <fullName evidence="6">Short chain dehydrogenase</fullName>
    </recommendedName>
</protein>
<proteinExistence type="inferred from homology"/>
<dbReference type="CDD" id="cd05374">
    <property type="entry name" value="17beta-HSD-like_SDR_c"/>
    <property type="match status" value="1"/>
</dbReference>